<proteinExistence type="predicted"/>
<feature type="region of interest" description="Disordered" evidence="1">
    <location>
        <begin position="432"/>
        <end position="482"/>
    </location>
</feature>
<dbReference type="PANTHER" id="PTHR31008:SF2">
    <property type="entry name" value="COP1-INTERACTING PROTEIN-LIKE PROTEIN"/>
    <property type="match status" value="1"/>
</dbReference>
<feature type="compositionally biased region" description="Polar residues" evidence="1">
    <location>
        <begin position="865"/>
        <end position="882"/>
    </location>
</feature>
<dbReference type="OrthoDB" id="1928292at2759"/>
<dbReference type="PANTHER" id="PTHR31008">
    <property type="entry name" value="COP1-INTERACTING PROTEIN-RELATED"/>
    <property type="match status" value="1"/>
</dbReference>
<dbReference type="Proteomes" id="UP001058974">
    <property type="component" value="Chromosome 6"/>
</dbReference>
<feature type="region of interest" description="Disordered" evidence="1">
    <location>
        <begin position="639"/>
        <end position="887"/>
    </location>
</feature>
<feature type="compositionally biased region" description="Basic and acidic residues" evidence="1">
    <location>
        <begin position="367"/>
        <end position="381"/>
    </location>
</feature>
<feature type="region of interest" description="Disordered" evidence="1">
    <location>
        <begin position="277"/>
        <end position="311"/>
    </location>
</feature>
<dbReference type="EMBL" id="JAMSHJ010000006">
    <property type="protein sequence ID" value="KAI5397446.1"/>
    <property type="molecule type" value="Genomic_DNA"/>
</dbReference>
<evidence type="ECO:0000313" key="3">
    <source>
        <dbReference type="Proteomes" id="UP001058974"/>
    </source>
</evidence>
<evidence type="ECO:0000313" key="2">
    <source>
        <dbReference type="EMBL" id="KAI5397446.1"/>
    </source>
</evidence>
<feature type="compositionally biased region" description="Polar residues" evidence="1">
    <location>
        <begin position="801"/>
        <end position="824"/>
    </location>
</feature>
<protein>
    <recommendedName>
        <fullName evidence="4">COP1-interacting protein 7</fullName>
    </recommendedName>
</protein>
<feature type="compositionally biased region" description="Basic and acidic residues" evidence="1">
    <location>
        <begin position="646"/>
        <end position="671"/>
    </location>
</feature>
<keyword evidence="3" id="KW-1185">Reference proteome</keyword>
<accession>A0A9D5A741</accession>
<evidence type="ECO:0000256" key="1">
    <source>
        <dbReference type="SAM" id="MobiDB-lite"/>
    </source>
</evidence>
<dbReference type="Gramene" id="Psat06G0331300-T1">
    <property type="protein sequence ID" value="KAI5397446.1"/>
    <property type="gene ID" value="KIW84_063313"/>
</dbReference>
<reference evidence="2 3" key="1">
    <citation type="journal article" date="2022" name="Nat. Genet.">
        <title>Improved pea reference genome and pan-genome highlight genomic features and evolutionary characteristics.</title>
        <authorList>
            <person name="Yang T."/>
            <person name="Liu R."/>
            <person name="Luo Y."/>
            <person name="Hu S."/>
            <person name="Wang D."/>
            <person name="Wang C."/>
            <person name="Pandey M.K."/>
            <person name="Ge S."/>
            <person name="Xu Q."/>
            <person name="Li N."/>
            <person name="Li G."/>
            <person name="Huang Y."/>
            <person name="Saxena R.K."/>
            <person name="Ji Y."/>
            <person name="Li M."/>
            <person name="Yan X."/>
            <person name="He Y."/>
            <person name="Liu Y."/>
            <person name="Wang X."/>
            <person name="Xiang C."/>
            <person name="Varshney R.K."/>
            <person name="Ding H."/>
            <person name="Gao S."/>
            <person name="Zong X."/>
        </authorList>
    </citation>
    <scope>NUCLEOTIDE SEQUENCE [LARGE SCALE GENOMIC DNA]</scope>
    <source>
        <strain evidence="2 3">cv. Zhongwan 6</strain>
    </source>
</reference>
<dbReference type="AlphaFoldDB" id="A0A9D5A741"/>
<feature type="compositionally biased region" description="Basic and acidic residues" evidence="1">
    <location>
        <begin position="697"/>
        <end position="735"/>
    </location>
</feature>
<evidence type="ECO:0008006" key="4">
    <source>
        <dbReference type="Google" id="ProtNLM"/>
    </source>
</evidence>
<feature type="compositionally biased region" description="Low complexity" evidence="1">
    <location>
        <begin position="434"/>
        <end position="443"/>
    </location>
</feature>
<comment type="caution">
    <text evidence="2">The sequence shown here is derived from an EMBL/GenBank/DDBJ whole genome shotgun (WGS) entry which is preliminary data.</text>
</comment>
<organism evidence="2 3">
    <name type="scientific">Pisum sativum</name>
    <name type="common">Garden pea</name>
    <name type="synonym">Lathyrus oleraceus</name>
    <dbReference type="NCBI Taxonomy" id="3888"/>
    <lineage>
        <taxon>Eukaryota</taxon>
        <taxon>Viridiplantae</taxon>
        <taxon>Streptophyta</taxon>
        <taxon>Embryophyta</taxon>
        <taxon>Tracheophyta</taxon>
        <taxon>Spermatophyta</taxon>
        <taxon>Magnoliopsida</taxon>
        <taxon>eudicotyledons</taxon>
        <taxon>Gunneridae</taxon>
        <taxon>Pentapetalae</taxon>
        <taxon>rosids</taxon>
        <taxon>fabids</taxon>
        <taxon>Fabales</taxon>
        <taxon>Fabaceae</taxon>
        <taxon>Papilionoideae</taxon>
        <taxon>50 kb inversion clade</taxon>
        <taxon>NPAAA clade</taxon>
        <taxon>Hologalegina</taxon>
        <taxon>IRL clade</taxon>
        <taxon>Fabeae</taxon>
        <taxon>Lathyrus</taxon>
    </lineage>
</organism>
<feature type="region of interest" description="Disordered" evidence="1">
    <location>
        <begin position="921"/>
        <end position="943"/>
    </location>
</feature>
<gene>
    <name evidence="2" type="ORF">KIW84_063313</name>
</gene>
<name>A0A9D5A741_PEA</name>
<feature type="compositionally biased region" description="Basic and acidic residues" evidence="1">
    <location>
        <begin position="472"/>
        <end position="482"/>
    </location>
</feature>
<sequence length="1228" mass="136832">MDSSARLDSVVFQLTPTRTRFDLVITVNGKKEKIASGLFNPFHCHLKVARDQMAKGGYSIVLVPEHGSDATWFTRGTIERFVRFVSTPEILERVYTIESEILQIEEAIAIQGNNSIGISIVEENQIKQESTEGTFERTRRKNKQNGNAVKAGVPYKSVVQPPKANGSTPSQAKSKVQILRVLETRNSLLHKEQGMAFARAVAAGFDIVYIPDLMSFAERFEASRLMDACRKFTSLWKIKHENGLLLEIEASEVNPNRVDFSAIKTSGIVVSDNTVNASHTDIGSESNGGKTNSGTDNIQSQFTHHGFSPWPGHSPPDALPVFHPYPVEGVSYYPTYPVNRPLMQMGCPPTEDPRLHAGQSMQHRRHSMDNRHNNTESENWGRETSNTSFQDEVDMERDGLHTGDRRKKASRSDRRKSGTVIIRNINYITKTERSSGSGSYSDSATETDEDIQESRKTLKRRGSGKASLKRLNSTDKEETDYGKEVDGGHWNVFQNYLLSGVEEGRHALNRDQFEVEKVDHVRIRNHVAANDPLEFTGNSHPSSDVTAINEQGSSNAYLERKLFRNVNDDSFMVEHRVNDPNVEGNAIDMDTEFPKVHTKEVKQKISNYQPDELSLMPERGADKGSVRYDCALDYEMQAKAVSGSSQEKKNKGELAHDTKPRSKMLDKEQKSKPIPSSSDRKKTVGPIRRGKTNKPSPLDEARARAERLRNYKADLQKMKKEKEEEDIKRIEALKKERQKRIAARSSSVTRPTTKSPMPPQQTKKQFSTKFLPSVHKGSKFSDSEPRSSLPFQRFPIRAASGGSNDSSKASKTGGLNTGSHSVTSKLRRSVPPMPEPKQETGDGAADTKASITRIRRLSEPKMSTVRPTSLFKSRSGRTISRTKATDETERRKISAIVNYDKGKIATLPELKIRISKASDVVQDRSPTKGKTQKLNGDKPSMNSEGALLKKSGFGVLFMDHGDDNPIIDKNVVMLECEKPCVPHINDEKSREKIAIAKRQFGNDKVMDKTETVSSYVAVCAPTSSLRANAVDIEALENQSQVKPVSLKVKMSNTEKESSKSSSTSTRVAEETYCAPYSRGSLLESRFTRNSEHDKAPPASLETTSIGMETFRAHASETINSTLAKIPELNENPQLKESPKGLRRLLKFGRKNHNSANGRNMESNHANIDGSEANEIGANGSSSEVFTLKNLLSRDETHSTNVAPQKSTRSFSLLSSFRSNIREKKTMMA</sequence>
<feature type="region of interest" description="Disordered" evidence="1">
    <location>
        <begin position="344"/>
        <end position="418"/>
    </location>
</feature>
<feature type="compositionally biased region" description="Polar residues" evidence="1">
    <location>
        <begin position="744"/>
        <end position="770"/>
    </location>
</feature>
<feature type="compositionally biased region" description="Polar residues" evidence="1">
    <location>
        <begin position="277"/>
        <end position="303"/>
    </location>
</feature>